<sequence>MEDEISHIFEDRNIPFKYETIRTAITEPGTGSWVSEHLRNDTLLSKDEITIYTKLGSSASVYQQEELQSTRPILDDELKRAIELLNTSTAAIDRQTEALKFQCKELRSQIDQGTRVEQQRSKSTARLSTGHTAETQRINLAIDDMIHDFEEMLQTTQKELSTDQNSLLSNVSSLLREHDAILRNMENMAAESQSEEDSNLLRKRAASLSTLLARYLSEEIKCRLDRVFLETMEKNELVYCDEHHVFDQAESVEAEISSLYPEITVLSDMAARKQFRSPVLNALEEWRSQSRLQVEEQLQQIHEMICELTESTIHITEKVKCRQNHNFTLISLTSTYHEQVSNRQLQDPKSENKRLSRYTPRLSQAYAGSRGSLEVNSDNSIQETSKKESTQSLENLLRRFGASLSSLQNADSTEAVHQILNEKRLYILEMLERLYDTITAPLAPNLDAADKARQLLSAAVQYGANSTGPLGNTAQQQRTEELQAKIAIIQKGVEGIGSESLYSSGRTRERFLETWG</sequence>
<protein>
    <submittedName>
        <fullName evidence="1">Vacuolar cation/proton exchanger 5</fullName>
    </submittedName>
</protein>
<name>A0ACB8V259_9EURO</name>
<gene>
    <name evidence="1" type="primary">CAX5</name>
    <name evidence="1" type="ORF">LOY88_001380</name>
</gene>
<evidence type="ECO:0000313" key="1">
    <source>
        <dbReference type="EMBL" id="KAI2391078.1"/>
    </source>
</evidence>
<proteinExistence type="predicted"/>
<accession>A0ACB8V259</accession>
<comment type="caution">
    <text evidence="1">The sequence shown here is derived from an EMBL/GenBank/DDBJ whole genome shotgun (WGS) entry which is preliminary data.</text>
</comment>
<dbReference type="EMBL" id="JALBCA010000014">
    <property type="protein sequence ID" value="KAI2391078.1"/>
    <property type="molecule type" value="Genomic_DNA"/>
</dbReference>
<organism evidence="1">
    <name type="scientific">Ophidiomyces ophidiicola</name>
    <dbReference type="NCBI Taxonomy" id="1387563"/>
    <lineage>
        <taxon>Eukaryota</taxon>
        <taxon>Fungi</taxon>
        <taxon>Dikarya</taxon>
        <taxon>Ascomycota</taxon>
        <taxon>Pezizomycotina</taxon>
        <taxon>Eurotiomycetes</taxon>
        <taxon>Eurotiomycetidae</taxon>
        <taxon>Onygenales</taxon>
        <taxon>Onygenaceae</taxon>
        <taxon>Ophidiomyces</taxon>
    </lineage>
</organism>
<reference evidence="1" key="1">
    <citation type="journal article" date="2022" name="bioRxiv">
        <title>Population genetic analysis of Ophidiomyces ophidiicola, the causative agent of snake fungal disease, indicates recent introductions to the USA.</title>
        <authorList>
            <person name="Ladner J.T."/>
            <person name="Palmer J.M."/>
            <person name="Ettinger C.L."/>
            <person name="Stajich J.E."/>
            <person name="Farrell T.M."/>
            <person name="Glorioso B.M."/>
            <person name="Lawson B."/>
            <person name="Price S.J."/>
            <person name="Stengle A.G."/>
            <person name="Grear D.A."/>
            <person name="Lorch J.M."/>
        </authorList>
    </citation>
    <scope>NUCLEOTIDE SEQUENCE</scope>
    <source>
        <strain evidence="1">NWHC 24266-5</strain>
    </source>
</reference>